<keyword evidence="3" id="KW-1185">Reference proteome</keyword>
<reference evidence="2 3" key="1">
    <citation type="journal article" date="2010" name="Nature">
        <title>The sequence and de novo assembly of the giant panda genome.</title>
        <authorList>
            <person name="Li R."/>
            <person name="Fan W."/>
            <person name="Tian G."/>
            <person name="Zhu H."/>
            <person name="He L."/>
            <person name="Cai J."/>
            <person name="Huang Q."/>
            <person name="Cai Q."/>
            <person name="Li B."/>
            <person name="Bai Y."/>
            <person name="Zhang Z."/>
            <person name="Zhang Y."/>
            <person name="Wang W."/>
            <person name="Li J."/>
            <person name="Wei F."/>
            <person name="Li H."/>
            <person name="Jian M."/>
            <person name="Li J."/>
            <person name="Zhang Z."/>
            <person name="Nielsen R."/>
            <person name="Li D."/>
            <person name="Gu W."/>
            <person name="Yang Z."/>
            <person name="Xuan Z."/>
            <person name="Ryder O.A."/>
            <person name="Leung F.C."/>
            <person name="Zhou Y."/>
            <person name="Cao J."/>
            <person name="Sun X."/>
            <person name="Fu Y."/>
            <person name="Fang X."/>
            <person name="Guo X."/>
            <person name="Wang B."/>
            <person name="Hou R."/>
            <person name="Shen F."/>
            <person name="Mu B."/>
            <person name="Ni P."/>
            <person name="Lin R."/>
            <person name="Qian W."/>
            <person name="Wang G."/>
            <person name="Yu C."/>
            <person name="Nie W."/>
            <person name="Wang J."/>
            <person name="Wu Z."/>
            <person name="Liang H."/>
            <person name="Min J."/>
            <person name="Wu Q."/>
            <person name="Cheng S."/>
            <person name="Ruan J."/>
            <person name="Wang M."/>
            <person name="Shi Z."/>
            <person name="Wen M."/>
            <person name="Liu B."/>
            <person name="Ren X."/>
            <person name="Zheng H."/>
            <person name="Dong D."/>
            <person name="Cook K."/>
            <person name="Shan G."/>
            <person name="Zhang H."/>
            <person name="Kosiol C."/>
            <person name="Xie X."/>
            <person name="Lu Z."/>
            <person name="Zheng H."/>
            <person name="Li Y."/>
            <person name="Steiner C.C."/>
            <person name="Lam T.T."/>
            <person name="Lin S."/>
            <person name="Zhang Q."/>
            <person name="Li G."/>
            <person name="Tian J."/>
            <person name="Gong T."/>
            <person name="Liu H."/>
            <person name="Zhang D."/>
            <person name="Fang L."/>
            <person name="Ye C."/>
            <person name="Zhang J."/>
            <person name="Hu W."/>
            <person name="Xu A."/>
            <person name="Ren Y."/>
            <person name="Zhang G."/>
            <person name="Bruford M.W."/>
            <person name="Li Q."/>
            <person name="Ma L."/>
            <person name="Guo Y."/>
            <person name="An N."/>
            <person name="Hu Y."/>
            <person name="Zheng Y."/>
            <person name="Shi Y."/>
            <person name="Li Z."/>
            <person name="Liu Q."/>
            <person name="Chen Y."/>
            <person name="Zhao J."/>
            <person name="Qu N."/>
            <person name="Zhao S."/>
            <person name="Tian F."/>
            <person name="Wang X."/>
            <person name="Wang H."/>
            <person name="Xu L."/>
            <person name="Liu X."/>
            <person name="Vinar T."/>
            <person name="Wang Y."/>
            <person name="Lam T.W."/>
            <person name="Yiu S.M."/>
            <person name="Liu S."/>
            <person name="Zhang H."/>
            <person name="Li D."/>
            <person name="Huang Y."/>
            <person name="Wang X."/>
            <person name="Yang G."/>
            <person name="Jiang Z."/>
            <person name="Wang J."/>
            <person name="Qin N."/>
            <person name="Li L."/>
            <person name="Li J."/>
            <person name="Bolund L."/>
            <person name="Kristiansen K."/>
            <person name="Wong G.K."/>
            <person name="Olson M."/>
            <person name="Zhang X."/>
            <person name="Li S."/>
            <person name="Yang H."/>
            <person name="Wang J."/>
            <person name="Wang J."/>
        </authorList>
    </citation>
    <scope>NUCLEOTIDE SEQUENCE [LARGE SCALE GENOMIC DNA]</scope>
</reference>
<sequence length="94" mass="10807">MYIHLYKKGLDPVVHATTPIPCMLSFSQDFALLPEALSVRKCLLFQQSVTFQDVAIDFSQEEWGFLIPAQRKLYTAVMSENYQNLVWLGKGIEH</sequence>
<dbReference type="Pfam" id="PF01352">
    <property type="entry name" value="KRAB"/>
    <property type="match status" value="1"/>
</dbReference>
<feature type="domain" description="KRAB" evidence="1">
    <location>
        <begin position="49"/>
        <end position="94"/>
    </location>
</feature>
<dbReference type="InParanoid" id="A0A7N5JNC2"/>
<dbReference type="InterPro" id="IPR050169">
    <property type="entry name" value="Krueppel_C2H2_ZnF"/>
</dbReference>
<evidence type="ECO:0000259" key="1">
    <source>
        <dbReference type="PROSITE" id="PS50805"/>
    </source>
</evidence>
<dbReference type="InterPro" id="IPR036051">
    <property type="entry name" value="KRAB_dom_sf"/>
</dbReference>
<dbReference type="PROSITE" id="PS50805">
    <property type="entry name" value="KRAB"/>
    <property type="match status" value="1"/>
</dbReference>
<organism evidence="2 3">
    <name type="scientific">Ailuropoda melanoleuca</name>
    <name type="common">Giant panda</name>
    <dbReference type="NCBI Taxonomy" id="9646"/>
    <lineage>
        <taxon>Eukaryota</taxon>
        <taxon>Metazoa</taxon>
        <taxon>Chordata</taxon>
        <taxon>Craniata</taxon>
        <taxon>Vertebrata</taxon>
        <taxon>Euteleostomi</taxon>
        <taxon>Mammalia</taxon>
        <taxon>Eutheria</taxon>
        <taxon>Laurasiatheria</taxon>
        <taxon>Carnivora</taxon>
        <taxon>Caniformia</taxon>
        <taxon>Ursidae</taxon>
        <taxon>Ailuropoda</taxon>
    </lineage>
</organism>
<reference evidence="2" key="2">
    <citation type="submission" date="2025-08" db="UniProtKB">
        <authorList>
            <consortium name="Ensembl"/>
        </authorList>
    </citation>
    <scope>IDENTIFICATION</scope>
</reference>
<dbReference type="GeneTree" id="ENSGT01130000282319"/>
<dbReference type="PANTHER" id="PTHR23232:SF138">
    <property type="entry name" value="KRAB DOMAIN-CONTAINING PROTEIN"/>
    <property type="match status" value="1"/>
</dbReference>
<accession>A0A7N5JNC2</accession>
<evidence type="ECO:0000313" key="2">
    <source>
        <dbReference type="Ensembl" id="ENSAMEP00000027952.1"/>
    </source>
</evidence>
<dbReference type="SMART" id="SM00349">
    <property type="entry name" value="KRAB"/>
    <property type="match status" value="1"/>
</dbReference>
<dbReference type="Gene3D" id="6.10.140.140">
    <property type="match status" value="1"/>
</dbReference>
<dbReference type="Ensembl" id="ENSAMET00000044239.1">
    <property type="protein sequence ID" value="ENSAMEP00000027952.1"/>
    <property type="gene ID" value="ENSAMEG00000031373.1"/>
</dbReference>
<evidence type="ECO:0000313" key="3">
    <source>
        <dbReference type="Proteomes" id="UP000008912"/>
    </source>
</evidence>
<reference evidence="2" key="3">
    <citation type="submission" date="2025-09" db="UniProtKB">
        <authorList>
            <consortium name="Ensembl"/>
        </authorList>
    </citation>
    <scope>IDENTIFICATION</scope>
</reference>
<dbReference type="GO" id="GO:0006355">
    <property type="term" value="P:regulation of DNA-templated transcription"/>
    <property type="evidence" value="ECO:0007669"/>
    <property type="project" value="InterPro"/>
</dbReference>
<dbReference type="InterPro" id="IPR001909">
    <property type="entry name" value="KRAB"/>
</dbReference>
<proteinExistence type="predicted"/>
<dbReference type="AlphaFoldDB" id="A0A7N5JNC2"/>
<dbReference type="SUPFAM" id="SSF109640">
    <property type="entry name" value="KRAB domain (Kruppel-associated box)"/>
    <property type="match status" value="1"/>
</dbReference>
<dbReference type="PANTHER" id="PTHR23232">
    <property type="entry name" value="KRAB DOMAIN C2H2 ZINC FINGER"/>
    <property type="match status" value="1"/>
</dbReference>
<dbReference type="Proteomes" id="UP000008912">
    <property type="component" value="Unassembled WGS sequence"/>
</dbReference>
<protein>
    <recommendedName>
        <fullName evidence="1">KRAB domain-containing protein</fullName>
    </recommendedName>
</protein>
<name>A0A7N5JNC2_AILME</name>
<dbReference type="CDD" id="cd07765">
    <property type="entry name" value="KRAB_A-box"/>
    <property type="match status" value="1"/>
</dbReference>